<evidence type="ECO:0000313" key="8">
    <source>
        <dbReference type="Proteomes" id="UP000245081"/>
    </source>
</evidence>
<dbReference type="InterPro" id="IPR012349">
    <property type="entry name" value="Split_barrel_FMN-bd"/>
</dbReference>
<evidence type="ECO:0000313" key="7">
    <source>
        <dbReference type="EMBL" id="GBG13923.1"/>
    </source>
</evidence>
<accession>A0A2R5FAH7</accession>
<dbReference type="EMBL" id="BDOQ01000004">
    <property type="protein sequence ID" value="GBG13923.1"/>
    <property type="molecule type" value="Genomic_DNA"/>
</dbReference>
<dbReference type="GO" id="GO:0071973">
    <property type="term" value="P:bacterial-type flagellum-dependent cell motility"/>
    <property type="evidence" value="ECO:0007669"/>
    <property type="project" value="UniProtKB-UniRule"/>
</dbReference>
<dbReference type="OrthoDB" id="5572581at2"/>
<dbReference type="InterPro" id="IPR009926">
    <property type="entry name" value="T3SS_YcgR_PilZN"/>
</dbReference>
<protein>
    <recommendedName>
        <fullName evidence="4">Flagellar brake protein YcgR</fullName>
    </recommendedName>
    <alternativeName>
        <fullName evidence="4">Cyclic di-GMP binding protein YcgR</fullName>
    </alternativeName>
</protein>
<keyword evidence="8" id="KW-1185">Reference proteome</keyword>
<dbReference type="Proteomes" id="UP000245081">
    <property type="component" value="Unassembled WGS sequence"/>
</dbReference>
<feature type="domain" description="Type III secretion system flagellar brake protein YcgR PilZN" evidence="6">
    <location>
        <begin position="19"/>
        <end position="125"/>
    </location>
</feature>
<organism evidence="7 8">
    <name type="scientific">Novimethylophilus kurashikiensis</name>
    <dbReference type="NCBI Taxonomy" id="1825523"/>
    <lineage>
        <taxon>Bacteria</taxon>
        <taxon>Pseudomonadati</taxon>
        <taxon>Pseudomonadota</taxon>
        <taxon>Betaproteobacteria</taxon>
        <taxon>Nitrosomonadales</taxon>
        <taxon>Methylophilaceae</taxon>
        <taxon>Novimethylophilus</taxon>
    </lineage>
</organism>
<dbReference type="GO" id="GO:0009425">
    <property type="term" value="C:bacterial-type flagellum basal body"/>
    <property type="evidence" value="ECO:0007669"/>
    <property type="project" value="UniProtKB-SubCell"/>
</dbReference>
<evidence type="ECO:0000259" key="5">
    <source>
        <dbReference type="Pfam" id="PF07238"/>
    </source>
</evidence>
<dbReference type="GO" id="GO:0035438">
    <property type="term" value="F:cyclic-di-GMP binding"/>
    <property type="evidence" value="ECO:0007669"/>
    <property type="project" value="UniProtKB-UniRule"/>
</dbReference>
<evidence type="ECO:0000256" key="3">
    <source>
        <dbReference type="ARBA" id="ARBA00023143"/>
    </source>
</evidence>
<dbReference type="InterPro" id="IPR023787">
    <property type="entry name" value="T3SS_YcgR"/>
</dbReference>
<evidence type="ECO:0000256" key="4">
    <source>
        <dbReference type="HAMAP-Rule" id="MF_01457"/>
    </source>
</evidence>
<dbReference type="Gene3D" id="2.30.110.10">
    <property type="entry name" value="Electron Transport, Fmn-binding Protein, Chain A"/>
    <property type="match status" value="1"/>
</dbReference>
<keyword evidence="2 4" id="KW-0547">Nucleotide-binding</keyword>
<dbReference type="AlphaFoldDB" id="A0A2R5FAH7"/>
<evidence type="ECO:0000256" key="2">
    <source>
        <dbReference type="ARBA" id="ARBA00022741"/>
    </source>
</evidence>
<evidence type="ECO:0000259" key="6">
    <source>
        <dbReference type="Pfam" id="PF07317"/>
    </source>
</evidence>
<comment type="subcellular location">
    <subcellularLocation>
        <location evidence="4">Bacterial flagellum basal body</location>
    </subcellularLocation>
</comment>
<dbReference type="Pfam" id="PF07317">
    <property type="entry name" value="PilZN"/>
    <property type="match status" value="1"/>
</dbReference>
<name>A0A2R5FAH7_9PROT</name>
<reference evidence="7 8" key="1">
    <citation type="journal article" date="2018" name="Environ. Microbiol.">
        <title>Isolation and genomic characterization of Novimethylophilus kurashikiensis gen. nov. sp. nov., a new lanthanide-dependent methylotrophic species of Methylophilaceae.</title>
        <authorList>
            <person name="Lv H."/>
            <person name="Sahin N."/>
            <person name="Tani A."/>
        </authorList>
    </citation>
    <scope>NUCLEOTIDE SEQUENCE [LARGE SCALE GENOMIC DNA]</scope>
    <source>
        <strain evidence="7 8">La2-4</strain>
    </source>
</reference>
<comment type="subunit">
    <text evidence="4">Monomer. Interacts with the flagellar basal bodies.</text>
</comment>
<comment type="function">
    <text evidence="4">Acts as a flagellar brake, regulating swimming and swarming in a bis-(3'-5') cyclic diguanylic acid (c-di-GMP)-dependent manner. Binds 1 c-di-GMP dimer per subunit. Increasing levels of c-di-GMP lead to decreased motility.</text>
</comment>
<keyword evidence="3 4" id="KW-0975">Bacterial flagellum</keyword>
<comment type="similarity">
    <text evidence="4">Belongs to the YcgR family.</text>
</comment>
<dbReference type="GO" id="GO:0071945">
    <property type="term" value="P:regulation of bacterial-type flagellum-dependent cell motility by regulation of motor speed"/>
    <property type="evidence" value="ECO:0007669"/>
    <property type="project" value="UniProtKB-UniRule"/>
</dbReference>
<dbReference type="HAMAP" id="MF_01457">
    <property type="entry name" value="YcgR"/>
    <property type="match status" value="1"/>
</dbReference>
<dbReference type="RefSeq" id="WP_109015133.1">
    <property type="nucleotide sequence ID" value="NZ_BDOQ01000004.1"/>
</dbReference>
<comment type="caution">
    <text evidence="7">The sequence shown here is derived from an EMBL/GenBank/DDBJ whole genome shotgun (WGS) entry which is preliminary data.</text>
</comment>
<feature type="domain" description="PilZ" evidence="5">
    <location>
        <begin position="127"/>
        <end position="240"/>
    </location>
</feature>
<keyword evidence="1 4" id="KW-0973">c-di-GMP</keyword>
<proteinExistence type="inferred from homology"/>
<dbReference type="Pfam" id="PF07238">
    <property type="entry name" value="PilZ"/>
    <property type="match status" value="1"/>
</dbReference>
<dbReference type="Gene3D" id="2.40.10.220">
    <property type="entry name" value="predicted glycosyltransferase like domains"/>
    <property type="match status" value="1"/>
</dbReference>
<dbReference type="InterPro" id="IPR009875">
    <property type="entry name" value="PilZ_domain"/>
</dbReference>
<gene>
    <name evidence="4" type="primary">ycgR</name>
    <name evidence="7" type="ORF">NMK_1475</name>
</gene>
<sequence>MNDTNVMLEVSSLPDDSQFLLHNKLEIVRTLRGLISHGEMVSSFFNEGRELLLTSVLHVDPDAETVLLDYGSNDVLNQHILQAQKIIFVTSLDKVKVQWVSDAIAKDTWEGRDAFRIALPNQMLRLQRREYFRLTTPVVNPLKCKIPTRQGLSVEVALADISAGGVGVVIAQPLGVGFEMGAAFPGCRVELPGIGTAEFTLEIRSTWEITMKNGSKSLRAGCQFVDMRPGMQALIQRYIIKLERERIANASDRG</sequence>
<evidence type="ECO:0000256" key="1">
    <source>
        <dbReference type="ARBA" id="ARBA00022636"/>
    </source>
</evidence>